<dbReference type="NCBIfam" id="TIGR00152">
    <property type="entry name" value="dephospho-CoA kinase"/>
    <property type="match status" value="1"/>
</dbReference>
<dbReference type="STRING" id="349161.Dred_1596"/>
<evidence type="ECO:0000313" key="11">
    <source>
        <dbReference type="Proteomes" id="UP000001556"/>
    </source>
</evidence>
<accession>A4J4X1</accession>
<dbReference type="HAMAP" id="MF_00376">
    <property type="entry name" value="Dephospho_CoA_kinase"/>
    <property type="match status" value="1"/>
</dbReference>
<feature type="binding site" evidence="8">
    <location>
        <begin position="10"/>
        <end position="15"/>
    </location>
    <ligand>
        <name>ATP</name>
        <dbReference type="ChEBI" id="CHEBI:30616"/>
    </ligand>
</feature>
<dbReference type="RefSeq" id="WP_011877940.1">
    <property type="nucleotide sequence ID" value="NC_009253.1"/>
</dbReference>
<proteinExistence type="inferred from homology"/>
<dbReference type="PANTHER" id="PTHR10695">
    <property type="entry name" value="DEPHOSPHO-COA KINASE-RELATED"/>
    <property type="match status" value="1"/>
</dbReference>
<reference evidence="10 11" key="1">
    <citation type="submission" date="2007-03" db="EMBL/GenBank/DDBJ databases">
        <title>Complete sequence of Desulfotomaculum reducens MI-1.</title>
        <authorList>
            <consortium name="US DOE Joint Genome Institute"/>
            <person name="Copeland A."/>
            <person name="Lucas S."/>
            <person name="Lapidus A."/>
            <person name="Barry K."/>
            <person name="Detter J.C."/>
            <person name="Glavina del Rio T."/>
            <person name="Hammon N."/>
            <person name="Israni S."/>
            <person name="Dalin E."/>
            <person name="Tice H."/>
            <person name="Pitluck S."/>
            <person name="Sims D."/>
            <person name="Brettin T."/>
            <person name="Bruce D."/>
            <person name="Han C."/>
            <person name="Tapia R."/>
            <person name="Schmutz J."/>
            <person name="Larimer F."/>
            <person name="Land M."/>
            <person name="Hauser L."/>
            <person name="Kyrpides N."/>
            <person name="Kim E."/>
            <person name="Tebo B.M."/>
            <person name="Richardson P."/>
        </authorList>
    </citation>
    <scope>NUCLEOTIDE SEQUENCE [LARGE SCALE GENOMIC DNA]</scope>
    <source>
        <strain evidence="10 11">MI-1</strain>
    </source>
</reference>
<keyword evidence="5 8" id="KW-0418">Kinase</keyword>
<dbReference type="CDD" id="cd02022">
    <property type="entry name" value="DPCK"/>
    <property type="match status" value="1"/>
</dbReference>
<evidence type="ECO:0000256" key="4">
    <source>
        <dbReference type="ARBA" id="ARBA00022741"/>
    </source>
</evidence>
<dbReference type="Proteomes" id="UP000001556">
    <property type="component" value="Chromosome"/>
</dbReference>
<dbReference type="EMBL" id="CP000612">
    <property type="protein sequence ID" value="ABO50124.1"/>
    <property type="molecule type" value="Genomic_DNA"/>
</dbReference>
<sequence>MIIGLTGNIASGKSTVSHLLKELGAKVIDTDRVAREIVLPDTPALKEIVFSFGAGVLNNDGTLNRAKLATIVFDNPAARRKLEAITHPRIEEEINQQIEFFSKDNHASVLVLEVPLLIEVGWHKKVDQVWLVTVDERVQLERLMQRDKLSPEQAKKRIHSQMPQREKMKYANVIIDNSGTPEEVKQKLIVIWSNLINYLHD</sequence>
<keyword evidence="7 8" id="KW-0173">Coenzyme A biosynthesis</keyword>
<comment type="function">
    <text evidence="8">Catalyzes the phosphorylation of the 3'-hydroxyl group of dephosphocoenzyme A to form coenzyme A.</text>
</comment>
<dbReference type="SUPFAM" id="SSF52540">
    <property type="entry name" value="P-loop containing nucleoside triphosphate hydrolases"/>
    <property type="match status" value="1"/>
</dbReference>
<dbReference type="PANTHER" id="PTHR10695:SF46">
    <property type="entry name" value="BIFUNCTIONAL COENZYME A SYNTHASE-RELATED"/>
    <property type="match status" value="1"/>
</dbReference>
<evidence type="ECO:0000256" key="1">
    <source>
        <dbReference type="ARBA" id="ARBA00009018"/>
    </source>
</evidence>
<dbReference type="InterPro" id="IPR001977">
    <property type="entry name" value="Depp_CoAkinase"/>
</dbReference>
<dbReference type="GO" id="GO:0005737">
    <property type="term" value="C:cytoplasm"/>
    <property type="evidence" value="ECO:0007669"/>
    <property type="project" value="UniProtKB-SubCell"/>
</dbReference>
<comment type="catalytic activity">
    <reaction evidence="8">
        <text>3'-dephospho-CoA + ATP = ADP + CoA + H(+)</text>
        <dbReference type="Rhea" id="RHEA:18245"/>
        <dbReference type="ChEBI" id="CHEBI:15378"/>
        <dbReference type="ChEBI" id="CHEBI:30616"/>
        <dbReference type="ChEBI" id="CHEBI:57287"/>
        <dbReference type="ChEBI" id="CHEBI:57328"/>
        <dbReference type="ChEBI" id="CHEBI:456216"/>
        <dbReference type="EC" id="2.7.1.24"/>
    </reaction>
</comment>
<evidence type="ECO:0000256" key="3">
    <source>
        <dbReference type="ARBA" id="ARBA00022679"/>
    </source>
</evidence>
<dbReference type="OrthoDB" id="9812943at2"/>
<dbReference type="Gene3D" id="3.40.50.300">
    <property type="entry name" value="P-loop containing nucleotide triphosphate hydrolases"/>
    <property type="match status" value="1"/>
</dbReference>
<evidence type="ECO:0000256" key="5">
    <source>
        <dbReference type="ARBA" id="ARBA00022777"/>
    </source>
</evidence>
<dbReference type="FunFam" id="3.40.50.300:FF:000991">
    <property type="entry name" value="Dephospho-CoA kinase"/>
    <property type="match status" value="1"/>
</dbReference>
<dbReference type="eggNOG" id="COG0237">
    <property type="taxonomic scope" value="Bacteria"/>
</dbReference>
<dbReference type="UniPathway" id="UPA00241">
    <property type="reaction ID" value="UER00356"/>
</dbReference>
<keyword evidence="3 8" id="KW-0808">Transferase</keyword>
<dbReference type="Pfam" id="PF01121">
    <property type="entry name" value="CoaE"/>
    <property type="match status" value="1"/>
</dbReference>
<dbReference type="AlphaFoldDB" id="A4J4X1"/>
<keyword evidence="4 8" id="KW-0547">Nucleotide-binding</keyword>
<dbReference type="InterPro" id="IPR027417">
    <property type="entry name" value="P-loop_NTPase"/>
</dbReference>
<protein>
    <recommendedName>
        <fullName evidence="8 9">Dephospho-CoA kinase</fullName>
        <ecNumber evidence="8 9">2.7.1.24</ecNumber>
    </recommendedName>
    <alternativeName>
        <fullName evidence="8">Dephosphocoenzyme A kinase</fullName>
    </alternativeName>
</protein>
<evidence type="ECO:0000256" key="7">
    <source>
        <dbReference type="ARBA" id="ARBA00022993"/>
    </source>
</evidence>
<evidence type="ECO:0000313" key="10">
    <source>
        <dbReference type="EMBL" id="ABO50124.1"/>
    </source>
</evidence>
<dbReference type="GO" id="GO:0005524">
    <property type="term" value="F:ATP binding"/>
    <property type="evidence" value="ECO:0007669"/>
    <property type="project" value="UniProtKB-UniRule"/>
</dbReference>
<dbReference type="GO" id="GO:0004140">
    <property type="term" value="F:dephospho-CoA kinase activity"/>
    <property type="evidence" value="ECO:0007669"/>
    <property type="project" value="UniProtKB-UniRule"/>
</dbReference>
<comment type="subcellular location">
    <subcellularLocation>
        <location evidence="8">Cytoplasm</location>
    </subcellularLocation>
</comment>
<organism evidence="10 11">
    <name type="scientific">Desulforamulus reducens (strain ATCC BAA-1160 / DSM 100696 / MI-1)</name>
    <name type="common">Desulfotomaculum reducens</name>
    <dbReference type="NCBI Taxonomy" id="349161"/>
    <lineage>
        <taxon>Bacteria</taxon>
        <taxon>Bacillati</taxon>
        <taxon>Bacillota</taxon>
        <taxon>Clostridia</taxon>
        <taxon>Eubacteriales</taxon>
        <taxon>Peptococcaceae</taxon>
        <taxon>Desulforamulus</taxon>
    </lineage>
</organism>
<keyword evidence="6 8" id="KW-0067">ATP-binding</keyword>
<evidence type="ECO:0000256" key="2">
    <source>
        <dbReference type="ARBA" id="ARBA00022490"/>
    </source>
</evidence>
<dbReference type="PROSITE" id="PS51219">
    <property type="entry name" value="DPCK"/>
    <property type="match status" value="1"/>
</dbReference>
<keyword evidence="2 8" id="KW-0963">Cytoplasm</keyword>
<comment type="pathway">
    <text evidence="8">Cofactor biosynthesis; coenzyme A biosynthesis; CoA from (R)-pantothenate: step 5/5.</text>
</comment>
<evidence type="ECO:0000256" key="9">
    <source>
        <dbReference type="NCBIfam" id="TIGR00152"/>
    </source>
</evidence>
<dbReference type="KEGG" id="drm:Dred_1596"/>
<evidence type="ECO:0000256" key="8">
    <source>
        <dbReference type="HAMAP-Rule" id="MF_00376"/>
    </source>
</evidence>
<dbReference type="GO" id="GO:0015937">
    <property type="term" value="P:coenzyme A biosynthetic process"/>
    <property type="evidence" value="ECO:0007669"/>
    <property type="project" value="UniProtKB-UniRule"/>
</dbReference>
<dbReference type="EC" id="2.7.1.24" evidence="8 9"/>
<dbReference type="HOGENOM" id="CLU_057180_1_1_9"/>
<comment type="similarity">
    <text evidence="1 8">Belongs to the CoaE family.</text>
</comment>
<keyword evidence="11" id="KW-1185">Reference proteome</keyword>
<evidence type="ECO:0000256" key="6">
    <source>
        <dbReference type="ARBA" id="ARBA00022840"/>
    </source>
</evidence>
<gene>
    <name evidence="8" type="primary">coaE</name>
    <name evidence="10" type="ordered locus">Dred_1596</name>
</gene>
<name>A4J4X1_DESRM</name>